<organism evidence="1">
    <name type="scientific">marine sediment metagenome</name>
    <dbReference type="NCBI Taxonomy" id="412755"/>
    <lineage>
        <taxon>unclassified sequences</taxon>
        <taxon>metagenomes</taxon>
        <taxon>ecological metagenomes</taxon>
    </lineage>
</organism>
<accession>X1DY76</accession>
<dbReference type="EMBL" id="BART01032642">
    <property type="protein sequence ID" value="GAH13140.1"/>
    <property type="molecule type" value="Genomic_DNA"/>
</dbReference>
<evidence type="ECO:0000313" key="1">
    <source>
        <dbReference type="EMBL" id="GAH13140.1"/>
    </source>
</evidence>
<protein>
    <submittedName>
        <fullName evidence="1">Uncharacterized protein</fullName>
    </submittedName>
</protein>
<reference evidence="1" key="1">
    <citation type="journal article" date="2014" name="Front. Microbiol.">
        <title>High frequency of phylogenetically diverse reductive dehalogenase-homologous genes in deep subseafloor sedimentary metagenomes.</title>
        <authorList>
            <person name="Kawai M."/>
            <person name="Futagami T."/>
            <person name="Toyoda A."/>
            <person name="Takaki Y."/>
            <person name="Nishi S."/>
            <person name="Hori S."/>
            <person name="Arai W."/>
            <person name="Tsubouchi T."/>
            <person name="Morono Y."/>
            <person name="Uchiyama I."/>
            <person name="Ito T."/>
            <person name="Fujiyama A."/>
            <person name="Inagaki F."/>
            <person name="Takami H."/>
        </authorList>
    </citation>
    <scope>NUCLEOTIDE SEQUENCE</scope>
    <source>
        <strain evidence="1">Expedition CK06-06</strain>
    </source>
</reference>
<dbReference type="AlphaFoldDB" id="X1DY76"/>
<gene>
    <name evidence="1" type="ORF">S01H4_56348</name>
</gene>
<proteinExistence type="predicted"/>
<comment type="caution">
    <text evidence="1">The sequence shown here is derived from an EMBL/GenBank/DDBJ whole genome shotgun (WGS) entry which is preliminary data.</text>
</comment>
<name>X1DY76_9ZZZZ</name>
<sequence>MSIKDLEYADWVVLCGVDQKKWKLDFNDAMKIEDPTSRIRLVDAKVAEENGQLTEIGIKCATDVLAKIEPFKRGVLFSKRPKSGLLGPSVNHSLTDFARTQWYTGNVQDKAKPLTLPQIPPFGRRLGWPQHTYSSCSK</sequence>